<evidence type="ECO:0000313" key="1">
    <source>
        <dbReference type="EMBL" id="KAK3730681.1"/>
    </source>
</evidence>
<accession>A0AAE0Y2G0</accession>
<dbReference type="AlphaFoldDB" id="A0AAE0Y2G0"/>
<dbReference type="EMBL" id="JAWDGP010007062">
    <property type="protein sequence ID" value="KAK3730681.1"/>
    <property type="molecule type" value="Genomic_DNA"/>
</dbReference>
<keyword evidence="2" id="KW-1185">Reference proteome</keyword>
<name>A0AAE0Y2G0_9GAST</name>
<evidence type="ECO:0000313" key="2">
    <source>
        <dbReference type="Proteomes" id="UP001283361"/>
    </source>
</evidence>
<gene>
    <name evidence="1" type="ORF">RRG08_041462</name>
</gene>
<comment type="caution">
    <text evidence="1">The sequence shown here is derived from an EMBL/GenBank/DDBJ whole genome shotgun (WGS) entry which is preliminary data.</text>
</comment>
<proteinExistence type="predicted"/>
<protein>
    <submittedName>
        <fullName evidence="1">Uncharacterized protein</fullName>
    </submittedName>
</protein>
<sequence length="120" mass="13084">MSHYNLQRSAQCHVSPLCFRNLAVETFTETSNFRQASAAFVTSVACFATVGASSTSVVQVLASNTRFILPSSSVKVALVRQSFHMVGRTARGIRGQWGQIEDSPGLLRPRQSPLAQWAGR</sequence>
<organism evidence="1 2">
    <name type="scientific">Elysia crispata</name>
    <name type="common">lettuce slug</name>
    <dbReference type="NCBI Taxonomy" id="231223"/>
    <lineage>
        <taxon>Eukaryota</taxon>
        <taxon>Metazoa</taxon>
        <taxon>Spiralia</taxon>
        <taxon>Lophotrochozoa</taxon>
        <taxon>Mollusca</taxon>
        <taxon>Gastropoda</taxon>
        <taxon>Heterobranchia</taxon>
        <taxon>Euthyneura</taxon>
        <taxon>Panpulmonata</taxon>
        <taxon>Sacoglossa</taxon>
        <taxon>Placobranchoidea</taxon>
        <taxon>Plakobranchidae</taxon>
        <taxon>Elysia</taxon>
    </lineage>
</organism>
<dbReference type="Proteomes" id="UP001283361">
    <property type="component" value="Unassembled WGS sequence"/>
</dbReference>
<reference evidence="1" key="1">
    <citation type="journal article" date="2023" name="G3 (Bethesda)">
        <title>A reference genome for the long-term kleptoplast-retaining sea slug Elysia crispata morphotype clarki.</title>
        <authorList>
            <person name="Eastman K.E."/>
            <person name="Pendleton A.L."/>
            <person name="Shaikh M.A."/>
            <person name="Suttiyut T."/>
            <person name="Ogas R."/>
            <person name="Tomko P."/>
            <person name="Gavelis G."/>
            <person name="Widhalm J.R."/>
            <person name="Wisecaver J.H."/>
        </authorList>
    </citation>
    <scope>NUCLEOTIDE SEQUENCE</scope>
    <source>
        <strain evidence="1">ECLA1</strain>
    </source>
</reference>